<dbReference type="EMBL" id="CH672072">
    <property type="protein sequence ID" value="KOB62488.1"/>
    <property type="molecule type" value="Genomic_DNA"/>
</dbReference>
<reference evidence="2 3" key="1">
    <citation type="submission" date="2006-03" db="EMBL/GenBank/DDBJ databases">
        <title>Annotation of Plasmodium falciparum HB3.</title>
        <authorList>
            <consortium name="The Broad Institute Genome Sequencing Platform"/>
            <person name="Volkman S.K."/>
            <person name="Neafsey D.E."/>
            <person name="Dash A.P."/>
            <person name="Chitnis C.E."/>
            <person name="Hartl D.L."/>
            <person name="Young S.K."/>
            <person name="Zeng Q."/>
            <person name="Koehrsen M."/>
            <person name="Alvarado L."/>
            <person name="Berlin A."/>
            <person name="Borenstein D."/>
            <person name="Chapman S.B."/>
            <person name="Chen Z."/>
            <person name="Engels R."/>
            <person name="Freedman E."/>
            <person name="Gellesch M."/>
            <person name="Goldberg J."/>
            <person name="Griggs A."/>
            <person name="Gujja S."/>
            <person name="Heilman E.R."/>
            <person name="Heiman D.I."/>
            <person name="Howarth C."/>
            <person name="Jen D."/>
            <person name="Larson L."/>
            <person name="Mehta T."/>
            <person name="Neiman D."/>
            <person name="Park D."/>
            <person name="Pearson M."/>
            <person name="Roberts A."/>
            <person name="Saif S."/>
            <person name="Shea T."/>
            <person name="Shenoy N."/>
            <person name="Sisk P."/>
            <person name="Stolte C."/>
            <person name="Sykes S."/>
            <person name="Walk T."/>
            <person name="White J."/>
            <person name="Yandava C."/>
            <person name="Haas B."/>
            <person name="Henn M.R."/>
            <person name="Nusbaum C."/>
            <person name="Birren B."/>
        </authorList>
    </citation>
    <scope>NUCLEOTIDE SEQUENCE [LARGE SCALE GENOMIC DNA]</scope>
    <source>
        <strain evidence="2">HB3</strain>
    </source>
</reference>
<sequence>KKKRKKKKKKKKKKRYMNHLILLYFYISSIKYSFFSFLYNIFIYFYFLMYDILIFDSSEKNTYFFFFCSSVMEEKGKCKKIMESPYSIELEPLDHEKSGTILKALLEIISSNISQEFLIFTHDEIVQHLEDQQLDALILIRTVQYEKYYKHIPIIAALKKINFVLLEENYFDTIEFNSIPYKNYIGIKKRNKENNTCSPSIYERMDYLISLINSYHNPINIPYLFNDPNYINTKFKVEKISAKPYNRNLSRKEKKKIRKSLKKDNKKI</sequence>
<evidence type="ECO:0000313" key="3">
    <source>
        <dbReference type="Proteomes" id="UP000054289"/>
    </source>
</evidence>
<evidence type="ECO:0000313" key="2">
    <source>
        <dbReference type="EMBL" id="KOB62488.1"/>
    </source>
</evidence>
<dbReference type="KEGG" id="pfh:PFHG_04204"/>
<gene>
    <name evidence="2" type="ORF">PFHG_04204</name>
</gene>
<evidence type="ECO:0000256" key="1">
    <source>
        <dbReference type="SAM" id="Phobius"/>
    </source>
</evidence>
<dbReference type="AlphaFoldDB" id="A0A0L7KGP2"/>
<dbReference type="Proteomes" id="UP000054289">
    <property type="component" value="Unassembled WGS sequence"/>
</dbReference>
<organism evidence="2 3">
    <name type="scientific">Plasmodium falciparum (isolate HB3)</name>
    <dbReference type="NCBI Taxonomy" id="137071"/>
    <lineage>
        <taxon>Eukaryota</taxon>
        <taxon>Sar</taxon>
        <taxon>Alveolata</taxon>
        <taxon>Apicomplexa</taxon>
        <taxon>Aconoidasida</taxon>
        <taxon>Haemosporida</taxon>
        <taxon>Plasmodiidae</taxon>
        <taxon>Plasmodium</taxon>
        <taxon>Plasmodium (Laverania)</taxon>
    </lineage>
</organism>
<feature type="non-terminal residue" evidence="2">
    <location>
        <position position="1"/>
    </location>
</feature>
<protein>
    <submittedName>
        <fullName evidence="2">Uncharacterized protein</fullName>
    </submittedName>
</protein>
<keyword evidence="1" id="KW-0812">Transmembrane</keyword>
<keyword evidence="1" id="KW-0472">Membrane</keyword>
<feature type="transmembrane region" description="Helical" evidence="1">
    <location>
        <begin position="21"/>
        <end position="47"/>
    </location>
</feature>
<keyword evidence="1" id="KW-1133">Transmembrane helix</keyword>
<accession>A0A0L7KGP2</accession>
<dbReference type="OMA" id="HPNYINT"/>
<dbReference type="OrthoDB" id="375017at2759"/>
<proteinExistence type="predicted"/>
<name>A0A0L7KGP2_PLAFX</name>
<reference evidence="3" key="2">
    <citation type="submission" date="2006-03" db="EMBL/GenBank/DDBJ databases">
        <title>The genome sequence of the Plasmodium falciparum HB3.</title>
        <authorList>
            <consortium name="The Broad Institute Genome Sequencing Platform"/>
            <person name="Birren B."/>
            <person name="Lander E."/>
            <person name="Galagan J."/>
            <person name="Nusbaum C."/>
            <person name="Devon K."/>
            <person name="Henn M."/>
            <person name="Jaffe D."/>
            <person name="Butler J."/>
            <person name="Alvarez P."/>
            <person name="Gnerre S."/>
            <person name="Grabherr M."/>
            <person name="Kleber M."/>
            <person name="Mauceli E."/>
            <person name="Brockman W."/>
            <person name="MacCallum I.A."/>
            <person name="Rounsley S."/>
            <person name="Young S."/>
            <person name="LaButti K."/>
            <person name="Pushparaj V."/>
            <person name="DeCaprio D."/>
            <person name="Crawford M."/>
            <person name="Koehrsen M."/>
            <person name="Engels R."/>
            <person name="Montgomery P."/>
            <person name="Pearson M."/>
            <person name="Howarth C."/>
            <person name="Larson L."/>
            <person name="Luoma S."/>
            <person name="White J."/>
            <person name="Kodira C."/>
            <person name="Zeng Q."/>
            <person name="Oleary S."/>
            <person name="Yandava C."/>
            <person name="Alvarado L."/>
            <person name="Wirth D."/>
            <person name="Volkman S."/>
            <person name="Hartl D."/>
        </authorList>
    </citation>
    <scope>NUCLEOTIDE SEQUENCE [LARGE SCALE GENOMIC DNA]</scope>
</reference>